<dbReference type="InterPro" id="IPR001608">
    <property type="entry name" value="Ala_racemase_N"/>
</dbReference>
<accession>A0ABQ1QR37</accession>
<dbReference type="Gene3D" id="3.20.20.10">
    <property type="entry name" value="Alanine racemase"/>
    <property type="match status" value="1"/>
</dbReference>
<proteinExistence type="inferred from homology"/>
<keyword evidence="2" id="KW-0456">Lyase</keyword>
<dbReference type="InterPro" id="IPR026956">
    <property type="entry name" value="D-ser_dehydrat-like_dom"/>
</dbReference>
<keyword evidence="5" id="KW-1185">Reference proteome</keyword>
<reference evidence="5" key="1">
    <citation type="journal article" date="2019" name="Int. J. Syst. Evol. Microbiol.">
        <title>The Global Catalogue of Microorganisms (GCM) 10K type strain sequencing project: providing services to taxonomists for standard genome sequencing and annotation.</title>
        <authorList>
            <consortium name="The Broad Institute Genomics Platform"/>
            <consortium name="The Broad Institute Genome Sequencing Center for Infectious Disease"/>
            <person name="Wu L."/>
            <person name="Ma J."/>
        </authorList>
    </citation>
    <scope>NUCLEOTIDE SEQUENCE [LARGE SCALE GENOMIC DNA]</scope>
    <source>
        <strain evidence="5">CGMCC 1.12922</strain>
    </source>
</reference>
<dbReference type="Proteomes" id="UP000617355">
    <property type="component" value="Unassembled WGS sequence"/>
</dbReference>
<dbReference type="EMBL" id="BMGI01000004">
    <property type="protein sequence ID" value="GGD39242.1"/>
    <property type="molecule type" value="Genomic_DNA"/>
</dbReference>
<sequence length="383" mass="41107">MTPRTLLDLPTPSLVLDRAKLARNIARMAAACRRNGVALRPHLKTAKSIDVARLVLDAGTVGIAVSTLREAEYFAAEGVRDIQYAVCITPDKLERVARIQAMGVKLALITDNVDVAHAIAARHGEIDATFHVQIEVDCGENRTGVPAGSDDLKAIASALDAAPNVIFDGVMTHAGHSYACRSLAEIEELAEIERRSVVEAAEAVRALGIDCPNVSLGSTPTALHARNLDGVTETRAGVYMFGDMFQAQIGSCRVEDLAVSVLAEVSSHRADLNHLTVDAGALALSKDRGTENVPNDIGFGLIANVAGEALDPQLKVTRVFQEHGLVPMVPGHSLDHFPIGEKVRIFPNHVCMTAAMYDRYHVVDSENGDGIEIVAVWHRVNGW</sequence>
<name>A0ABQ1QR37_9RHOB</name>
<evidence type="ECO:0000313" key="5">
    <source>
        <dbReference type="Proteomes" id="UP000617355"/>
    </source>
</evidence>
<protein>
    <submittedName>
        <fullName evidence="4">Alanine racemase</fullName>
    </submittedName>
</protein>
<organism evidence="4 5">
    <name type="scientific">Sinisalibacter lacisalsi</name>
    <dbReference type="NCBI Taxonomy" id="1526570"/>
    <lineage>
        <taxon>Bacteria</taxon>
        <taxon>Pseudomonadati</taxon>
        <taxon>Pseudomonadota</taxon>
        <taxon>Alphaproteobacteria</taxon>
        <taxon>Rhodobacterales</taxon>
        <taxon>Roseobacteraceae</taxon>
        <taxon>Sinisalibacter</taxon>
    </lineage>
</organism>
<dbReference type="SUPFAM" id="SSF51419">
    <property type="entry name" value="PLP-binding barrel"/>
    <property type="match status" value="1"/>
</dbReference>
<gene>
    <name evidence="4" type="ORF">GCM10011358_23980</name>
</gene>
<dbReference type="InterPro" id="IPR051466">
    <property type="entry name" value="D-amino_acid_metab_enzyme"/>
</dbReference>
<dbReference type="PANTHER" id="PTHR28004">
    <property type="entry name" value="ZGC:162816-RELATED"/>
    <property type="match status" value="1"/>
</dbReference>
<dbReference type="InterPro" id="IPR042208">
    <property type="entry name" value="D-ser_dehydrat-like_sf"/>
</dbReference>
<evidence type="ECO:0000313" key="4">
    <source>
        <dbReference type="EMBL" id="GGD39242.1"/>
    </source>
</evidence>
<dbReference type="RefSeq" id="WP_188528040.1">
    <property type="nucleotide sequence ID" value="NZ_BMGI01000004.1"/>
</dbReference>
<dbReference type="Pfam" id="PF14031">
    <property type="entry name" value="D-ser_dehydrat"/>
    <property type="match status" value="1"/>
</dbReference>
<dbReference type="InterPro" id="IPR029066">
    <property type="entry name" value="PLP-binding_barrel"/>
</dbReference>
<evidence type="ECO:0000259" key="3">
    <source>
        <dbReference type="SMART" id="SM01119"/>
    </source>
</evidence>
<evidence type="ECO:0000256" key="2">
    <source>
        <dbReference type="ARBA" id="ARBA00023239"/>
    </source>
</evidence>
<dbReference type="SMART" id="SM01119">
    <property type="entry name" value="D-ser_dehydrat"/>
    <property type="match status" value="1"/>
</dbReference>
<dbReference type="Gene3D" id="2.40.37.20">
    <property type="entry name" value="D-serine dehydratase-like domain"/>
    <property type="match status" value="1"/>
</dbReference>
<evidence type="ECO:0000256" key="1">
    <source>
        <dbReference type="ARBA" id="ARBA00005323"/>
    </source>
</evidence>
<comment type="caution">
    <text evidence="4">The sequence shown here is derived from an EMBL/GenBank/DDBJ whole genome shotgun (WGS) entry which is preliminary data.</text>
</comment>
<feature type="domain" description="D-serine dehydratase-like" evidence="3">
    <location>
        <begin position="258"/>
        <end position="364"/>
    </location>
</feature>
<dbReference type="PANTHER" id="PTHR28004:SF2">
    <property type="entry name" value="D-SERINE DEHYDRATASE"/>
    <property type="match status" value="1"/>
</dbReference>
<dbReference type="Pfam" id="PF01168">
    <property type="entry name" value="Ala_racemase_N"/>
    <property type="match status" value="1"/>
</dbReference>
<comment type="similarity">
    <text evidence="1">Belongs to the DSD1 family.</text>
</comment>